<keyword evidence="2" id="KW-1185">Reference proteome</keyword>
<comment type="caution">
    <text evidence="1">The sequence shown here is derived from an EMBL/GenBank/DDBJ whole genome shotgun (WGS) entry which is preliminary data.</text>
</comment>
<gene>
    <name evidence="1" type="ORF">NLI96_g10052</name>
</gene>
<dbReference type="EMBL" id="JANAWD010000544">
    <property type="protein sequence ID" value="KAJ3478024.1"/>
    <property type="molecule type" value="Genomic_DNA"/>
</dbReference>
<proteinExistence type="predicted"/>
<protein>
    <submittedName>
        <fullName evidence="1">Uncharacterized protein</fullName>
    </submittedName>
</protein>
<accession>A0AAD5Y9M7</accession>
<evidence type="ECO:0000313" key="2">
    <source>
        <dbReference type="Proteomes" id="UP001212997"/>
    </source>
</evidence>
<dbReference type="Proteomes" id="UP001212997">
    <property type="component" value="Unassembled WGS sequence"/>
</dbReference>
<reference evidence="1" key="1">
    <citation type="submission" date="2022-07" db="EMBL/GenBank/DDBJ databases">
        <title>Genome Sequence of Physisporinus lineatus.</title>
        <authorList>
            <person name="Buettner E."/>
        </authorList>
    </citation>
    <scope>NUCLEOTIDE SEQUENCE</scope>
    <source>
        <strain evidence="1">VT162</strain>
    </source>
</reference>
<name>A0AAD5Y9M7_9APHY</name>
<organism evidence="1 2">
    <name type="scientific">Meripilus lineatus</name>
    <dbReference type="NCBI Taxonomy" id="2056292"/>
    <lineage>
        <taxon>Eukaryota</taxon>
        <taxon>Fungi</taxon>
        <taxon>Dikarya</taxon>
        <taxon>Basidiomycota</taxon>
        <taxon>Agaricomycotina</taxon>
        <taxon>Agaricomycetes</taxon>
        <taxon>Polyporales</taxon>
        <taxon>Meripilaceae</taxon>
        <taxon>Meripilus</taxon>
    </lineage>
</organism>
<dbReference type="AlphaFoldDB" id="A0AAD5Y9M7"/>
<sequence>MVSYPARNSHPATAVTDKGLQLTSIATSESTEIFPNTFLPSWWNLLFRRLRVSQGPVTRSSPPFSDLLKFLISAPSIANLICSLTLQGTESSSHIYAERFLTILEALPNVEDVSLITLSIGITKDCLSRLGTVPRSIALQRFTLEDINVVGSCHLSVIYHFLQPFRSIQHITLGKIRTEFDRYDARRTLDTLGSVTIPSDLEIRSLKIDMRYHASLLFLEICRVTREASLHAFALNGLGNTTIVSNSNAIPRFILDIGPQFQRLGLAMGHKMRFTALDLSTCSSLQSLNFEFKGPFNDPLDLCVRFRSSLAALRTTPWVPFHLSYEFSPPYDIKKFGKILTSKIIPWEALQDLYISRPCSHNKLSIQLHASVDSGVAEDLEIRLIFLLPELASRDLLHVTRREEIESGYGAKSLLELRLFTNLRSFGS</sequence>
<evidence type="ECO:0000313" key="1">
    <source>
        <dbReference type="EMBL" id="KAJ3478024.1"/>
    </source>
</evidence>